<dbReference type="InterPro" id="IPR017703">
    <property type="entry name" value="YgfZ/GCV_T_CS"/>
</dbReference>
<dbReference type="Proteomes" id="UP001447188">
    <property type="component" value="Unassembled WGS sequence"/>
</dbReference>
<evidence type="ECO:0000313" key="7">
    <source>
        <dbReference type="EMBL" id="KAL0639202.1"/>
    </source>
</evidence>
<dbReference type="InterPro" id="IPR045179">
    <property type="entry name" value="YgfZ/GcvT"/>
</dbReference>
<dbReference type="NCBIfam" id="TIGR03317">
    <property type="entry name" value="ygfZ_signature"/>
    <property type="match status" value="1"/>
</dbReference>
<evidence type="ECO:0000256" key="3">
    <source>
        <dbReference type="ARBA" id="ARBA00023128"/>
    </source>
</evidence>
<feature type="domain" description="CAF17 C-terminal" evidence="6">
    <location>
        <begin position="251"/>
        <end position="344"/>
    </location>
</feature>
<organism evidence="7 8">
    <name type="scientific">Discina gigas</name>
    <dbReference type="NCBI Taxonomy" id="1032678"/>
    <lineage>
        <taxon>Eukaryota</taxon>
        <taxon>Fungi</taxon>
        <taxon>Dikarya</taxon>
        <taxon>Ascomycota</taxon>
        <taxon>Pezizomycotina</taxon>
        <taxon>Pezizomycetes</taxon>
        <taxon>Pezizales</taxon>
        <taxon>Discinaceae</taxon>
        <taxon>Discina</taxon>
    </lineage>
</organism>
<dbReference type="PANTHER" id="PTHR22602:SF0">
    <property type="entry name" value="TRANSFERASE CAF17, MITOCHONDRIAL-RELATED"/>
    <property type="match status" value="1"/>
</dbReference>
<keyword evidence="2" id="KW-0809">Transit peptide</keyword>
<name>A0ABR3GTF6_9PEZI</name>
<keyword evidence="8" id="KW-1185">Reference proteome</keyword>
<comment type="subcellular location">
    <subcellularLocation>
        <location evidence="1">Mitochondrion matrix</location>
    </subcellularLocation>
</comment>
<gene>
    <name evidence="7" type="primary">CAF17</name>
    <name evidence="7" type="ORF">Q9L58_001661</name>
</gene>
<dbReference type="InterPro" id="IPR027266">
    <property type="entry name" value="TrmE/GcvT-like"/>
</dbReference>
<reference evidence="7 8" key="1">
    <citation type="submission" date="2024-02" db="EMBL/GenBank/DDBJ databases">
        <title>Discinaceae phylogenomics.</title>
        <authorList>
            <person name="Dirks A.C."/>
            <person name="James T.Y."/>
        </authorList>
    </citation>
    <scope>NUCLEOTIDE SEQUENCE [LARGE SCALE GENOMIC DNA]</scope>
    <source>
        <strain evidence="7 8">ACD0624</strain>
    </source>
</reference>
<dbReference type="PANTHER" id="PTHR22602">
    <property type="entry name" value="TRANSFERASE CAF17, MITOCHONDRIAL-RELATED"/>
    <property type="match status" value="1"/>
</dbReference>
<dbReference type="Pfam" id="PF25455">
    <property type="entry name" value="Beta-barrel_CAF17_C"/>
    <property type="match status" value="1"/>
</dbReference>
<proteinExistence type="inferred from homology"/>
<comment type="similarity">
    <text evidence="4">Belongs to the GcvT family. CAF17/IBA57 subfamily.</text>
</comment>
<accession>A0ABR3GTF6</accession>
<dbReference type="EMBL" id="JBBBZM010000013">
    <property type="protein sequence ID" value="KAL0639202.1"/>
    <property type="molecule type" value="Genomic_DNA"/>
</dbReference>
<dbReference type="InterPro" id="IPR057460">
    <property type="entry name" value="CAF17_C"/>
</dbReference>
<evidence type="ECO:0000313" key="8">
    <source>
        <dbReference type="Proteomes" id="UP001447188"/>
    </source>
</evidence>
<evidence type="ECO:0000256" key="1">
    <source>
        <dbReference type="ARBA" id="ARBA00004305"/>
    </source>
</evidence>
<dbReference type="SUPFAM" id="SSF103025">
    <property type="entry name" value="Folate-binding domain"/>
    <property type="match status" value="1"/>
</dbReference>
<protein>
    <recommendedName>
        <fullName evidence="5">Iron-sulfur cluster assembly factor IBA57 homolog, mitochondrial</fullName>
    </recommendedName>
</protein>
<sequence length="358" mass="39365">MPPRVRIPYICSPCLRRPYSTLPPYPPPSGATKLTPTRQLISVHGIDATKFLQGLTTTNIPPLTTGAYSAFLTPQGRVLFDVFIYPTNRSPAWRASLSHTHPSPDDPCYFIECDTASAPRLLAHLTRYKLRSKFVARAIDEWSTWSTWGCPCPTTSEITALDNRAPGLGTRLVIPADTTPTIPADVPTCDAETYRVRRILNGVPEGQREIVEGVALPAESCIDYMRGVDFAKGCYVGQELTVRTHHRGVVRKRILPVQVYTLGTEPPEVLSYGCGVGRMPEYLQDVKAVGTAGRSAGRWLGGVGDVGLALCRLELMAAAVVGAGERREWGVGEGMGVRAFVPEWHLARARERELERER</sequence>
<evidence type="ECO:0000256" key="2">
    <source>
        <dbReference type="ARBA" id="ARBA00022946"/>
    </source>
</evidence>
<dbReference type="Gene3D" id="3.30.1360.120">
    <property type="entry name" value="Probable tRNA modification gtpase trme, domain 1"/>
    <property type="match status" value="2"/>
</dbReference>
<evidence type="ECO:0000256" key="4">
    <source>
        <dbReference type="ARBA" id="ARBA00093447"/>
    </source>
</evidence>
<evidence type="ECO:0000256" key="5">
    <source>
        <dbReference type="ARBA" id="ARBA00093637"/>
    </source>
</evidence>
<comment type="caution">
    <text evidence="7">The sequence shown here is derived from an EMBL/GenBank/DDBJ whole genome shotgun (WGS) entry which is preliminary data.</text>
</comment>
<keyword evidence="3" id="KW-0496">Mitochondrion</keyword>
<evidence type="ECO:0000259" key="6">
    <source>
        <dbReference type="Pfam" id="PF25455"/>
    </source>
</evidence>